<dbReference type="AlphaFoldDB" id="A0AAP0PPB3"/>
<evidence type="ECO:0000313" key="2">
    <source>
        <dbReference type="EMBL" id="KAK9149305.1"/>
    </source>
</evidence>
<sequence length="142" mass="15449">MTTRKSQQGRRRLPQPSGSPSPSPRRVLPLRALRIPFAVTIVAADFPFPASLVLPLRALRIPFLVTLVAAAPSSPSSPPPRTPHHPLSPPSPPPTERRRKQSTLSSSDSPRDSFSVISRWRGRVGGLAVRGRSDGGDEREKL</sequence>
<keyword evidence="3" id="KW-1185">Reference proteome</keyword>
<feature type="compositionally biased region" description="Pro residues" evidence="1">
    <location>
        <begin position="75"/>
        <end position="94"/>
    </location>
</feature>
<organism evidence="2 3">
    <name type="scientific">Stephania cephalantha</name>
    <dbReference type="NCBI Taxonomy" id="152367"/>
    <lineage>
        <taxon>Eukaryota</taxon>
        <taxon>Viridiplantae</taxon>
        <taxon>Streptophyta</taxon>
        <taxon>Embryophyta</taxon>
        <taxon>Tracheophyta</taxon>
        <taxon>Spermatophyta</taxon>
        <taxon>Magnoliopsida</taxon>
        <taxon>Ranunculales</taxon>
        <taxon>Menispermaceae</taxon>
        <taxon>Menispermoideae</taxon>
        <taxon>Cissampelideae</taxon>
        <taxon>Stephania</taxon>
    </lineage>
</organism>
<comment type="caution">
    <text evidence="2">The sequence shown here is derived from an EMBL/GenBank/DDBJ whole genome shotgun (WGS) entry which is preliminary data.</text>
</comment>
<gene>
    <name evidence="2" type="ORF">Scep_008062</name>
</gene>
<feature type="region of interest" description="Disordered" evidence="1">
    <location>
        <begin position="70"/>
        <end position="117"/>
    </location>
</feature>
<accession>A0AAP0PPB3</accession>
<feature type="compositionally biased region" description="Low complexity" evidence="1">
    <location>
        <begin position="102"/>
        <end position="117"/>
    </location>
</feature>
<reference evidence="2 3" key="1">
    <citation type="submission" date="2024-01" db="EMBL/GenBank/DDBJ databases">
        <title>Genome assemblies of Stephania.</title>
        <authorList>
            <person name="Yang L."/>
        </authorList>
    </citation>
    <scope>NUCLEOTIDE SEQUENCE [LARGE SCALE GENOMIC DNA]</scope>
    <source>
        <strain evidence="2">JXDWG</strain>
        <tissue evidence="2">Leaf</tissue>
    </source>
</reference>
<feature type="region of interest" description="Disordered" evidence="1">
    <location>
        <begin position="1"/>
        <end position="26"/>
    </location>
</feature>
<dbReference type="Proteomes" id="UP001419268">
    <property type="component" value="Unassembled WGS sequence"/>
</dbReference>
<proteinExistence type="predicted"/>
<evidence type="ECO:0000313" key="3">
    <source>
        <dbReference type="Proteomes" id="UP001419268"/>
    </source>
</evidence>
<dbReference type="EMBL" id="JBBNAG010000003">
    <property type="protein sequence ID" value="KAK9149305.1"/>
    <property type="molecule type" value="Genomic_DNA"/>
</dbReference>
<name>A0AAP0PPB3_9MAGN</name>
<protein>
    <submittedName>
        <fullName evidence="2">Uncharacterized protein</fullName>
    </submittedName>
</protein>
<evidence type="ECO:0000256" key="1">
    <source>
        <dbReference type="SAM" id="MobiDB-lite"/>
    </source>
</evidence>